<dbReference type="AlphaFoldDB" id="A0A2T3Y124"/>
<sequence length="40" mass="4433">MDWLDEARREWRVRVVNAYAGADAHEGLATVSATLESASQ</sequence>
<protein>
    <submittedName>
        <fullName evidence="1">Uncharacterized protein</fullName>
    </submittedName>
</protein>
<proteinExistence type="predicted"/>
<dbReference type="EMBL" id="PYUC01000001">
    <property type="protein sequence ID" value="PTB22438.1"/>
    <property type="molecule type" value="Genomic_DNA"/>
</dbReference>
<dbReference type="Proteomes" id="UP000240638">
    <property type="component" value="Unassembled WGS sequence"/>
</dbReference>
<comment type="caution">
    <text evidence="1">The sequence shown here is derived from an EMBL/GenBank/DDBJ whole genome shotgun (WGS) entry which is preliminary data.</text>
</comment>
<name>A0A2T3Y124_9BURK</name>
<organism evidence="1 2">
    <name type="scientific">Trinickia symbiotica</name>
    <dbReference type="NCBI Taxonomy" id="863227"/>
    <lineage>
        <taxon>Bacteria</taxon>
        <taxon>Pseudomonadati</taxon>
        <taxon>Pseudomonadota</taxon>
        <taxon>Betaproteobacteria</taxon>
        <taxon>Burkholderiales</taxon>
        <taxon>Burkholderiaceae</taxon>
        <taxon>Trinickia</taxon>
    </lineage>
</organism>
<gene>
    <name evidence="1" type="ORF">C9I57_01210</name>
</gene>
<accession>A0A2T3Y124</accession>
<evidence type="ECO:0000313" key="1">
    <source>
        <dbReference type="EMBL" id="PTB22438.1"/>
    </source>
</evidence>
<reference evidence="1 2" key="1">
    <citation type="submission" date="2018-03" db="EMBL/GenBank/DDBJ databases">
        <title>Whole genome analyses suggest that Burkholderia sensu lato contains two further novel genera in the rhizoxinica-symbiotica group Mycetohabitans gen. nov., and Trinickia gen. nov.: implications for the evolution of diazotrophy and nodulation in the Burkholderiaceae.</title>
        <authorList>
            <person name="Estrada De Los Santos P."/>
            <person name="Palmer M."/>
            <person name="Chavez-Ramirez B."/>
            <person name="Steenkamp E.T."/>
            <person name="Hirsch A.M."/>
            <person name="Manyaka P."/>
            <person name="Maluk M."/>
            <person name="Lafos M."/>
            <person name="Crook M."/>
            <person name="Gross E."/>
            <person name="Simon M.F."/>
            <person name="Bueno Dos Reis Junior F."/>
            <person name="Poole P.S."/>
            <person name="Venter S.N."/>
            <person name="James E.K."/>
        </authorList>
    </citation>
    <scope>NUCLEOTIDE SEQUENCE [LARGE SCALE GENOMIC DNA]</scope>
    <source>
        <strain evidence="1 2">JPY-366</strain>
    </source>
</reference>
<evidence type="ECO:0000313" key="2">
    <source>
        <dbReference type="Proteomes" id="UP000240638"/>
    </source>
</evidence>